<dbReference type="OrthoDB" id="929628at2"/>
<gene>
    <name evidence="1" type="ORF">SAMN02745124_04265</name>
</gene>
<keyword evidence="1" id="KW-0378">Hydrolase</keyword>
<dbReference type="EMBL" id="FQXS01000045">
    <property type="protein sequence ID" value="SHI13589.1"/>
    <property type="molecule type" value="Genomic_DNA"/>
</dbReference>
<accession>A0A1M5YNY7</accession>
<dbReference type="AlphaFoldDB" id="A0A1M5YNY7"/>
<dbReference type="SUPFAM" id="SSF52266">
    <property type="entry name" value="SGNH hydrolase"/>
    <property type="match status" value="1"/>
</dbReference>
<dbReference type="PROSITE" id="PS01098">
    <property type="entry name" value="LIPASE_GDSL_SER"/>
    <property type="match status" value="1"/>
</dbReference>
<evidence type="ECO:0000313" key="2">
    <source>
        <dbReference type="Proteomes" id="UP000184139"/>
    </source>
</evidence>
<name>A0A1M5YNY7_9BACT</name>
<dbReference type="InterPro" id="IPR036514">
    <property type="entry name" value="SGNH_hydro_sf"/>
</dbReference>
<organism evidence="1 2">
    <name type="scientific">Desulfofustis glycolicus DSM 9705</name>
    <dbReference type="NCBI Taxonomy" id="1121409"/>
    <lineage>
        <taxon>Bacteria</taxon>
        <taxon>Pseudomonadati</taxon>
        <taxon>Thermodesulfobacteriota</taxon>
        <taxon>Desulfobulbia</taxon>
        <taxon>Desulfobulbales</taxon>
        <taxon>Desulfocapsaceae</taxon>
        <taxon>Desulfofustis</taxon>
    </lineage>
</organism>
<protein>
    <submittedName>
        <fullName evidence="1">GDSL-like Lipase/Acylhydrolase family protein</fullName>
    </submittedName>
</protein>
<dbReference type="Proteomes" id="UP000184139">
    <property type="component" value="Unassembled WGS sequence"/>
</dbReference>
<evidence type="ECO:0000313" key="1">
    <source>
        <dbReference type="EMBL" id="SHI13589.1"/>
    </source>
</evidence>
<dbReference type="STRING" id="1121409.SAMN02745124_04265"/>
<reference evidence="1 2" key="1">
    <citation type="submission" date="2016-11" db="EMBL/GenBank/DDBJ databases">
        <authorList>
            <person name="Jaros S."/>
            <person name="Januszkiewicz K."/>
            <person name="Wedrychowicz H."/>
        </authorList>
    </citation>
    <scope>NUCLEOTIDE SEQUENCE [LARGE SCALE GENOMIC DNA]</scope>
    <source>
        <strain evidence="1 2">DSM 9705</strain>
    </source>
</reference>
<dbReference type="GO" id="GO:0006629">
    <property type="term" value="P:lipid metabolic process"/>
    <property type="evidence" value="ECO:0007669"/>
    <property type="project" value="InterPro"/>
</dbReference>
<dbReference type="RefSeq" id="WP_073379260.1">
    <property type="nucleotide sequence ID" value="NZ_FQXS01000045.1"/>
</dbReference>
<dbReference type="InterPro" id="IPR008265">
    <property type="entry name" value="Lipase_GDSL_AS"/>
</dbReference>
<keyword evidence="2" id="KW-1185">Reference proteome</keyword>
<dbReference type="GO" id="GO:0016298">
    <property type="term" value="F:lipase activity"/>
    <property type="evidence" value="ECO:0007669"/>
    <property type="project" value="InterPro"/>
</dbReference>
<proteinExistence type="predicted"/>
<dbReference type="Gene3D" id="3.40.50.1110">
    <property type="entry name" value="SGNH hydrolase"/>
    <property type="match status" value="1"/>
</dbReference>
<sequence>MFKPDQDVYRFGNRILINHYGMRTNPFTEISANEFRIMVFGDSVLNGGNLTDHDSLATTILQKKLTKETGKQVVVGNVSAGSWGPGNWLSYAKEYGFFDADVVILLISSHDFADNPTFQPLDKSTHPTSRPTLAVIEGITRYLPRYFQQFKQSDNSNDIGPLLGNDFQNRSDIGLENLKEFLLLAQDKSQFVLVFQYWEKEEVERGEAKHGNKRIKEVCESLELYSVQLKPYFQHSLENGTNPYRDDIHPNLVGQKLLASAFLENLPDDIFRLPRK</sequence>